<comment type="caution">
    <text evidence="4">The sequence shown here is derived from an EMBL/GenBank/DDBJ whole genome shotgun (WGS) entry which is preliminary data.</text>
</comment>
<dbReference type="InterPro" id="IPR002110">
    <property type="entry name" value="Ankyrin_rpt"/>
</dbReference>
<feature type="repeat" description="ANK" evidence="3">
    <location>
        <begin position="518"/>
        <end position="550"/>
    </location>
</feature>
<feature type="repeat" description="ANK" evidence="3">
    <location>
        <begin position="452"/>
        <end position="484"/>
    </location>
</feature>
<dbReference type="SMART" id="SM00248">
    <property type="entry name" value="ANK"/>
    <property type="match status" value="9"/>
</dbReference>
<name>A0A8H7NI20_BIOOC</name>
<feature type="repeat" description="ANK" evidence="3">
    <location>
        <begin position="485"/>
        <end position="517"/>
    </location>
</feature>
<dbReference type="PANTHER" id="PTHR24201">
    <property type="entry name" value="ANK_REP_REGION DOMAIN-CONTAINING PROTEIN"/>
    <property type="match status" value="1"/>
</dbReference>
<evidence type="ECO:0000256" key="2">
    <source>
        <dbReference type="ARBA" id="ARBA00023043"/>
    </source>
</evidence>
<accession>A0A8H7NI20</accession>
<dbReference type="Pfam" id="PF00023">
    <property type="entry name" value="Ank"/>
    <property type="match status" value="1"/>
</dbReference>
<sequence length="583" mass="64938">MSGNTIPLEIWYRILHFITASGDNATLFNLACTNVILKDAILPMLFYRIGPRKMEEVVTRLLYLIPDQDVRALLDAELILYPKGDNFQHGQSLIEINGVLRNQGIRWIDPIGSSLDYGSMDSFVNATGRYELPVGKDFNKIFLLLIFYAGIYGKLPSLTIHALEKGVSNLPINIPSLPSPLEAAACSLDTEQVKLLLPLTQKLKAPLSCPNLFFIRSKSLELFQLLVLGGAYYMDREFDFLDTIDKCSLQYVQPYLDTMISLDCRSQYQNMTALHIAARRGELELVKELLFRGARCDLVDRESRTALHIASEEGHVHIAVQLLHSGPMLLYPTSPLHLAAKNGHVEVLRQLLIYTTDLYSPHVSELVDSLGETPLHHASRNGHDDVVNLLLARGSHPGQGNESGITPVHLAAEYGHLNVLKSLFKALPSRYLTSSQIYDLQPGKLSNAICFDDKTPLHFAVRNGHQDITKFLIDKDGNINARDRHGRTPLHYMAELGDSWDVAWLFGLGCKINAQDDQGETALHIAARERRWILVNKLITHGADQSVINTSGSTARQIAKCSRTPGSIGLKLLIKPPGDTTFE</sequence>
<feature type="repeat" description="ANK" evidence="3">
    <location>
        <begin position="302"/>
        <end position="326"/>
    </location>
</feature>
<proteinExistence type="predicted"/>
<dbReference type="EMBL" id="JADCTT010000003">
    <property type="protein sequence ID" value="KAF9756036.1"/>
    <property type="molecule type" value="Genomic_DNA"/>
</dbReference>
<dbReference type="InterPro" id="IPR036770">
    <property type="entry name" value="Ankyrin_rpt-contain_sf"/>
</dbReference>
<dbReference type="SUPFAM" id="SSF48403">
    <property type="entry name" value="Ankyrin repeat"/>
    <property type="match status" value="1"/>
</dbReference>
<organism evidence="4 5">
    <name type="scientific">Bionectria ochroleuca</name>
    <name type="common">Gliocladium roseum</name>
    <dbReference type="NCBI Taxonomy" id="29856"/>
    <lineage>
        <taxon>Eukaryota</taxon>
        <taxon>Fungi</taxon>
        <taxon>Dikarya</taxon>
        <taxon>Ascomycota</taxon>
        <taxon>Pezizomycotina</taxon>
        <taxon>Sordariomycetes</taxon>
        <taxon>Hypocreomycetidae</taxon>
        <taxon>Hypocreales</taxon>
        <taxon>Bionectriaceae</taxon>
        <taxon>Clonostachys</taxon>
    </lineage>
</organism>
<dbReference type="PROSITE" id="PS50297">
    <property type="entry name" value="ANK_REP_REGION"/>
    <property type="match status" value="7"/>
</dbReference>
<dbReference type="InterPro" id="IPR050776">
    <property type="entry name" value="Ank_Repeat/CDKN_Inhibitor"/>
</dbReference>
<feature type="repeat" description="ANK" evidence="3">
    <location>
        <begin position="403"/>
        <end position="425"/>
    </location>
</feature>
<dbReference type="Gene3D" id="1.25.40.20">
    <property type="entry name" value="Ankyrin repeat-containing domain"/>
    <property type="match status" value="3"/>
</dbReference>
<dbReference type="PROSITE" id="PS50088">
    <property type="entry name" value="ANK_REPEAT"/>
    <property type="match status" value="8"/>
</dbReference>
<feature type="repeat" description="ANK" evidence="3">
    <location>
        <begin position="331"/>
        <end position="352"/>
    </location>
</feature>
<feature type="repeat" description="ANK" evidence="3">
    <location>
        <begin position="370"/>
        <end position="402"/>
    </location>
</feature>
<feature type="repeat" description="ANK" evidence="3">
    <location>
        <begin position="269"/>
        <end position="301"/>
    </location>
</feature>
<dbReference type="Pfam" id="PF12796">
    <property type="entry name" value="Ank_2"/>
    <property type="match status" value="3"/>
</dbReference>
<evidence type="ECO:0000313" key="4">
    <source>
        <dbReference type="EMBL" id="KAF9756036.1"/>
    </source>
</evidence>
<keyword evidence="2 3" id="KW-0040">ANK repeat</keyword>
<dbReference type="AlphaFoldDB" id="A0A8H7NI20"/>
<evidence type="ECO:0000313" key="5">
    <source>
        <dbReference type="Proteomes" id="UP000616885"/>
    </source>
</evidence>
<reference evidence="4" key="1">
    <citation type="submission" date="2020-10" db="EMBL/GenBank/DDBJ databases">
        <title>High-Quality Genome Resource of Clonostachys rosea strain S41 by Oxford Nanopore Long-Read Sequencing.</title>
        <authorList>
            <person name="Wang H."/>
        </authorList>
    </citation>
    <scope>NUCLEOTIDE SEQUENCE</scope>
    <source>
        <strain evidence="4">S41</strain>
    </source>
</reference>
<dbReference type="Proteomes" id="UP000616885">
    <property type="component" value="Unassembled WGS sequence"/>
</dbReference>
<gene>
    <name evidence="4" type="ORF">IM811_011477</name>
</gene>
<evidence type="ECO:0000256" key="3">
    <source>
        <dbReference type="PROSITE-ProRule" id="PRU00023"/>
    </source>
</evidence>
<protein>
    <submittedName>
        <fullName evidence="4">Uncharacterized protein</fullName>
    </submittedName>
</protein>
<keyword evidence="1" id="KW-0677">Repeat</keyword>
<dbReference type="PRINTS" id="PR01415">
    <property type="entry name" value="ANKYRIN"/>
</dbReference>
<evidence type="ECO:0000256" key="1">
    <source>
        <dbReference type="ARBA" id="ARBA00022737"/>
    </source>
</evidence>